<dbReference type="RefSeq" id="WP_220636914.1">
    <property type="nucleotide sequence ID" value="NZ_CAJQUM010000001.1"/>
</dbReference>
<evidence type="ECO:0000256" key="2">
    <source>
        <dbReference type="ARBA" id="ARBA00023239"/>
    </source>
</evidence>
<keyword evidence="1 3" id="KW-0556">Organic radical</keyword>
<organism evidence="6 7">
    <name type="scientific">Georgfuchsia toluolica</name>
    <dbReference type="NCBI Taxonomy" id="424218"/>
    <lineage>
        <taxon>Bacteria</taxon>
        <taxon>Pseudomonadati</taxon>
        <taxon>Pseudomonadota</taxon>
        <taxon>Betaproteobacteria</taxon>
        <taxon>Nitrosomonadales</taxon>
        <taxon>Sterolibacteriaceae</taxon>
        <taxon>Georgfuchsia</taxon>
    </lineage>
</organism>
<feature type="modified residue" description="Glycine radical" evidence="3">
    <location>
        <position position="803"/>
    </location>
</feature>
<keyword evidence="6" id="KW-0012">Acyltransferase</keyword>
<dbReference type="GO" id="GO:0016829">
    <property type="term" value="F:lyase activity"/>
    <property type="evidence" value="ECO:0007669"/>
    <property type="project" value="UniProtKB-KW"/>
</dbReference>
<keyword evidence="2" id="KW-0456">Lyase</keyword>
<feature type="domain" description="PFL" evidence="5">
    <location>
        <begin position="41"/>
        <end position="699"/>
    </location>
</feature>
<evidence type="ECO:0000256" key="1">
    <source>
        <dbReference type="ARBA" id="ARBA00022818"/>
    </source>
</evidence>
<comment type="caution">
    <text evidence="6">The sequence shown here is derived from an EMBL/GenBank/DDBJ whole genome shotgun (WGS) entry which is preliminary data.</text>
</comment>
<evidence type="ECO:0000259" key="5">
    <source>
        <dbReference type="PROSITE" id="PS51554"/>
    </source>
</evidence>
<dbReference type="PANTHER" id="PTHR43641:SF2">
    <property type="entry name" value="DEHYDRATASE YBIW-RELATED"/>
    <property type="match status" value="1"/>
</dbReference>
<keyword evidence="7" id="KW-1185">Reference proteome</keyword>
<dbReference type="AlphaFoldDB" id="A0A916J720"/>
<dbReference type="InterPro" id="IPR051215">
    <property type="entry name" value="GRE"/>
</dbReference>
<feature type="domain" description="Glycine radical" evidence="4">
    <location>
        <begin position="707"/>
        <end position="828"/>
    </location>
</feature>
<dbReference type="PANTHER" id="PTHR43641">
    <property type="entry name" value="FORMATE ACETYLTRANSFERASE 3-RELATED"/>
    <property type="match status" value="1"/>
</dbReference>
<sequence>MKTIDNAADSKVAKRVVKLDPLRAKSARLLQADSTDSKPTKRVQRMMKQLRSEPIRVSCERLRPLIDTYKEFEGAPETIKMARVLERSLVAMTIFIDESPIVGTITKYPVGASPFPELACKWMLKEKAFATSLGEIVVSDKDKEVLKEAIAYFDKRCLWSKSLQTIRQMYPDADPITLQKIGLVDHSPPSLLSGLGILDFGKVLNIGLEGVIAEIRAEMAKLGPWELESYRKREFLQASEIALTAIIKFAERYSRLAAKMAAEESEGVRKKELEKIAETCAHVPAKPARTFFEAAQSFWFMHLMPWFEGVICGSPGRFPQYMYPFYAQDKKEGRITEEEALELIEIIFVKIAAIQNFEPDDLYKTTQGTTHQILSLGGYDANGDDATNIIDFLCLEAQKVVKSTPLSVTVLYHDKLSEEFLMKCVELIRSGGGNPQFHNARVFLERALTSHPGIPLAHARDTSMWGCQDMVINGRGYLQVRSIFNSAKLVELALNNGVDPLSGKLVGPQTGKAESFKSYEEFAEAVRKQAAHFVPLTNAYHSAGQYIKSKYFPNIVQSALTEGCIEKGRHLYEGGAQYNTCGTVFIGTVDLANSMSAVKKVVFDDKKITMGQMLQALKDDFEGKDGERIRKLLLAAPKVGNDDDYADGMARDWYEVLYQLHQNEMVPPTPDFVLRPEAYSATNHFGRGRFTGALPTGRKATIPLTDASVSPMPGTECEGPTAVVKSAAKVLDCVKWGSNHLNLKFLPAMLEGTENARHLLSLLKTYMDLGGSHMQVNCVSSETLRDAQAHPENYRDLVVRVAGFSAYFTLLDVPVQNEIIARSSFGWE</sequence>
<dbReference type="Pfam" id="PF01228">
    <property type="entry name" value="Gly_radical"/>
    <property type="match status" value="1"/>
</dbReference>
<reference evidence="6" key="1">
    <citation type="submission" date="2021-04" db="EMBL/GenBank/DDBJ databases">
        <authorList>
            <person name="Hornung B."/>
        </authorList>
    </citation>
    <scope>NUCLEOTIDE SEQUENCE</scope>
    <source>
        <strain evidence="6">G5G6</strain>
    </source>
</reference>
<protein>
    <submittedName>
        <fullName evidence="6">Pyruvate formate-lyase</fullName>
        <ecNumber evidence="6">2.3.1.54</ecNumber>
    </submittedName>
</protein>
<dbReference type="EMBL" id="CAJQUM010000001">
    <property type="protein sequence ID" value="CAG4885139.1"/>
    <property type="molecule type" value="Genomic_DNA"/>
</dbReference>
<dbReference type="SUPFAM" id="SSF51998">
    <property type="entry name" value="PFL-like glycyl radical enzymes"/>
    <property type="match status" value="1"/>
</dbReference>
<accession>A0A916J720</accession>
<evidence type="ECO:0000313" key="6">
    <source>
        <dbReference type="EMBL" id="CAG4885139.1"/>
    </source>
</evidence>
<dbReference type="PROSITE" id="PS51554">
    <property type="entry name" value="PFL"/>
    <property type="match status" value="1"/>
</dbReference>
<dbReference type="GO" id="GO:0005829">
    <property type="term" value="C:cytosol"/>
    <property type="evidence" value="ECO:0007669"/>
    <property type="project" value="TreeGrafter"/>
</dbReference>
<dbReference type="GO" id="GO:0008861">
    <property type="term" value="F:formate C-acetyltransferase activity"/>
    <property type="evidence" value="ECO:0007669"/>
    <property type="project" value="UniProtKB-EC"/>
</dbReference>
<keyword evidence="6" id="KW-0670">Pyruvate</keyword>
<dbReference type="EC" id="2.3.1.54" evidence="6"/>
<gene>
    <name evidence="6" type="ORF">GTOL_13022</name>
</gene>
<keyword evidence="6" id="KW-0808">Transferase</keyword>
<dbReference type="Gene3D" id="3.20.70.20">
    <property type="match status" value="1"/>
</dbReference>
<dbReference type="InterPro" id="IPR004184">
    <property type="entry name" value="PFL_dom"/>
</dbReference>
<dbReference type="InterPro" id="IPR001150">
    <property type="entry name" value="Gly_radical"/>
</dbReference>
<dbReference type="Proteomes" id="UP000742786">
    <property type="component" value="Unassembled WGS sequence"/>
</dbReference>
<proteinExistence type="predicted"/>
<dbReference type="PROSITE" id="PS51149">
    <property type="entry name" value="GLY_RADICAL_2"/>
    <property type="match status" value="1"/>
</dbReference>
<evidence type="ECO:0000256" key="3">
    <source>
        <dbReference type="PROSITE-ProRule" id="PRU00493"/>
    </source>
</evidence>
<name>A0A916J720_9PROT</name>
<dbReference type="Pfam" id="PF02901">
    <property type="entry name" value="PFL-like"/>
    <property type="match status" value="1"/>
</dbReference>
<evidence type="ECO:0000313" key="7">
    <source>
        <dbReference type="Proteomes" id="UP000742786"/>
    </source>
</evidence>
<evidence type="ECO:0000259" key="4">
    <source>
        <dbReference type="PROSITE" id="PS51149"/>
    </source>
</evidence>